<feature type="domain" description="DNA/pantothenate metabolism flavoprotein C-terminal" evidence="6">
    <location>
        <begin position="199"/>
        <end position="406"/>
    </location>
</feature>
<dbReference type="GeneID" id="82202903"/>
<feature type="region of interest" description="Phosphopantothenate--cysteine ligase" evidence="3">
    <location>
        <begin position="203"/>
        <end position="413"/>
    </location>
</feature>
<dbReference type="RefSeq" id="WP_075819593.1">
    <property type="nucleotide sequence ID" value="NZ_CAJUTZ010000040.1"/>
</dbReference>
<comment type="similarity">
    <text evidence="3 4">In the N-terminal section; belongs to the HFCD (homo-oligomeric flavin containing Cys decarboxylase) superfamily.</text>
</comment>
<dbReference type="EC" id="4.1.1.36" evidence="3"/>
<keyword evidence="3 4" id="KW-0285">Flavoprotein</keyword>
<gene>
    <name evidence="3" type="primary">coaBC</name>
    <name evidence="7" type="ORF">BO222_06795</name>
</gene>
<comment type="cofactor">
    <cofactor evidence="3">
        <name>Mg(2+)</name>
        <dbReference type="ChEBI" id="CHEBI:18420"/>
    </cofactor>
</comment>
<dbReference type="GO" id="GO:0015941">
    <property type="term" value="P:pantothenate catabolic process"/>
    <property type="evidence" value="ECO:0007669"/>
    <property type="project" value="InterPro"/>
</dbReference>
<reference evidence="7 8" key="1">
    <citation type="submission" date="2016-11" db="EMBL/GenBank/DDBJ databases">
        <title>Description of two novel members of the family Erysipelotrichaceae: Ileibacterium lipovorans gen. nov., sp. nov. and Dubosiella newyorkensis, gen. nov., sp. nov.</title>
        <authorList>
            <person name="Cox L.M."/>
            <person name="Sohn J."/>
            <person name="Tyrrell K.L."/>
            <person name="Citron D.M."/>
            <person name="Lawson P.A."/>
            <person name="Patel N.B."/>
            <person name="Iizumi T."/>
            <person name="Perez-Perez G.I."/>
            <person name="Goldstein E.J."/>
            <person name="Blaser M.J."/>
        </authorList>
    </citation>
    <scope>NUCLEOTIDE SEQUENCE [LARGE SCALE GENOMIC DNA]</scope>
    <source>
        <strain evidence="7 8">NYU-BL-A3</strain>
    </source>
</reference>
<dbReference type="GO" id="GO:0004632">
    <property type="term" value="F:phosphopantothenate--cysteine ligase activity"/>
    <property type="evidence" value="ECO:0007669"/>
    <property type="project" value="UniProtKB-UniRule"/>
</dbReference>
<comment type="pathway">
    <text evidence="3 4">Cofactor biosynthesis; coenzyme A biosynthesis; CoA from (R)-pantothenate: step 2/5.</text>
</comment>
<keyword evidence="8" id="KW-1185">Reference proteome</keyword>
<dbReference type="GO" id="GO:0046872">
    <property type="term" value="F:metal ion binding"/>
    <property type="evidence" value="ECO:0007669"/>
    <property type="project" value="UniProtKB-KW"/>
</dbReference>
<name>A0A1U7NFW4_9FIRM</name>
<evidence type="ECO:0000313" key="8">
    <source>
        <dbReference type="Proteomes" id="UP000186341"/>
    </source>
</evidence>
<evidence type="ECO:0000259" key="5">
    <source>
        <dbReference type="Pfam" id="PF02441"/>
    </source>
</evidence>
<dbReference type="InterPro" id="IPR007085">
    <property type="entry name" value="DNA/pantothenate-metab_flavo_C"/>
</dbReference>
<dbReference type="InterPro" id="IPR036551">
    <property type="entry name" value="Flavin_trans-like"/>
</dbReference>
<proteinExistence type="inferred from homology"/>
<keyword evidence="1 3" id="KW-0210">Decarboxylase</keyword>
<comment type="cofactor">
    <cofactor evidence="3">
        <name>FMN</name>
        <dbReference type="ChEBI" id="CHEBI:58210"/>
    </cofactor>
    <text evidence="3">Binds 1 FMN per subunit.</text>
</comment>
<keyword evidence="3" id="KW-0511">Multifunctional enzyme</keyword>
<feature type="region of interest" description="Phosphopantothenoylcysteine decarboxylase" evidence="3">
    <location>
        <begin position="1"/>
        <end position="202"/>
    </location>
</feature>
<dbReference type="GO" id="GO:0071513">
    <property type="term" value="C:phosphopantothenoylcysteine decarboxylase complex"/>
    <property type="evidence" value="ECO:0007669"/>
    <property type="project" value="TreeGrafter"/>
</dbReference>
<dbReference type="Pfam" id="PF02441">
    <property type="entry name" value="Flavoprotein"/>
    <property type="match status" value="1"/>
</dbReference>
<dbReference type="SUPFAM" id="SSF102645">
    <property type="entry name" value="CoaB-like"/>
    <property type="match status" value="1"/>
</dbReference>
<feature type="binding site" evidence="3">
    <location>
        <position position="291"/>
    </location>
    <ligand>
        <name>CTP</name>
        <dbReference type="ChEBI" id="CHEBI:37563"/>
    </ligand>
</feature>
<dbReference type="NCBIfam" id="TIGR00521">
    <property type="entry name" value="coaBC_dfp"/>
    <property type="match status" value="1"/>
</dbReference>
<evidence type="ECO:0000256" key="2">
    <source>
        <dbReference type="ARBA" id="ARBA00023239"/>
    </source>
</evidence>
<dbReference type="Gene3D" id="3.40.50.10300">
    <property type="entry name" value="CoaB-like"/>
    <property type="match status" value="1"/>
</dbReference>
<comment type="function">
    <text evidence="3">Catalyzes two sequential steps in the biosynthesis of coenzyme A. In the first step cysteine is conjugated to 4'-phosphopantothenate to form 4-phosphopantothenoylcysteine. In the second step the latter compound is decarboxylated to form 4'-phosphopantotheine.</text>
</comment>
<evidence type="ECO:0000256" key="1">
    <source>
        <dbReference type="ARBA" id="ARBA00022793"/>
    </source>
</evidence>
<dbReference type="AlphaFoldDB" id="A0A1U7NFW4"/>
<feature type="binding site" evidence="3">
    <location>
        <begin position="317"/>
        <end position="320"/>
    </location>
    <ligand>
        <name>CTP</name>
        <dbReference type="ChEBI" id="CHEBI:37563"/>
    </ligand>
</feature>
<dbReference type="OrthoDB" id="9802554at2"/>
<evidence type="ECO:0000313" key="7">
    <source>
        <dbReference type="EMBL" id="OLU39394.1"/>
    </source>
</evidence>
<keyword evidence="3 4" id="KW-0288">FMN</keyword>
<feature type="binding site" evidence="3">
    <location>
        <position position="301"/>
    </location>
    <ligand>
        <name>CTP</name>
        <dbReference type="ChEBI" id="CHEBI:37563"/>
    </ligand>
</feature>
<dbReference type="PANTHER" id="PTHR14359">
    <property type="entry name" value="HOMO-OLIGOMERIC FLAVIN CONTAINING CYS DECARBOXYLASE FAMILY"/>
    <property type="match status" value="1"/>
</dbReference>
<dbReference type="InterPro" id="IPR003382">
    <property type="entry name" value="Flavoprotein"/>
</dbReference>
<comment type="catalytic activity">
    <reaction evidence="3 4">
        <text>N-[(R)-4-phosphopantothenoyl]-L-cysteine + H(+) = (R)-4'-phosphopantetheine + CO2</text>
        <dbReference type="Rhea" id="RHEA:16793"/>
        <dbReference type="ChEBI" id="CHEBI:15378"/>
        <dbReference type="ChEBI" id="CHEBI:16526"/>
        <dbReference type="ChEBI" id="CHEBI:59458"/>
        <dbReference type="ChEBI" id="CHEBI:61723"/>
        <dbReference type="EC" id="4.1.1.36"/>
    </reaction>
</comment>
<dbReference type="InterPro" id="IPR035929">
    <property type="entry name" value="CoaB-like_sf"/>
</dbReference>
<evidence type="ECO:0000259" key="6">
    <source>
        <dbReference type="Pfam" id="PF04127"/>
    </source>
</evidence>
<keyword evidence="3" id="KW-0460">Magnesium</keyword>
<feature type="binding site" evidence="3">
    <location>
        <position position="336"/>
    </location>
    <ligand>
        <name>CTP</name>
        <dbReference type="ChEBI" id="CHEBI:37563"/>
    </ligand>
</feature>
<dbReference type="GO" id="GO:0010181">
    <property type="term" value="F:FMN binding"/>
    <property type="evidence" value="ECO:0007669"/>
    <property type="project" value="UniProtKB-UniRule"/>
</dbReference>
<dbReference type="Gene3D" id="3.40.50.1950">
    <property type="entry name" value="Flavin prenyltransferase-like"/>
    <property type="match status" value="1"/>
</dbReference>
<accession>A0A1U7NFW4</accession>
<feature type="domain" description="Flavoprotein" evidence="5">
    <location>
        <begin position="4"/>
        <end position="175"/>
    </location>
</feature>
<dbReference type="Pfam" id="PF04127">
    <property type="entry name" value="DFP"/>
    <property type="match status" value="1"/>
</dbReference>
<dbReference type="InterPro" id="IPR005252">
    <property type="entry name" value="CoaBC"/>
</dbReference>
<keyword evidence="3" id="KW-0479">Metal-binding</keyword>
<comment type="caution">
    <text evidence="7">The sequence shown here is derived from an EMBL/GenBank/DDBJ whole genome shotgun (WGS) entry which is preliminary data.</text>
</comment>
<protein>
    <recommendedName>
        <fullName evidence="3">Coenzyme A biosynthesis bifunctional protein CoaBC</fullName>
    </recommendedName>
    <alternativeName>
        <fullName evidence="3">DNA/pantothenate metabolism flavoprotein</fullName>
    </alternativeName>
    <alternativeName>
        <fullName evidence="3">Phosphopantothenoylcysteine synthetase/decarboxylase</fullName>
        <shortName evidence="3">PPCS-PPCDC</shortName>
    </alternativeName>
    <domain>
        <recommendedName>
            <fullName evidence="3">Phosphopantothenoylcysteine decarboxylase</fullName>
            <shortName evidence="3">PPC decarboxylase</shortName>
            <shortName evidence="3">PPC-DC</shortName>
            <ecNumber evidence="3">4.1.1.36</ecNumber>
        </recommendedName>
        <alternativeName>
            <fullName evidence="3">CoaC</fullName>
        </alternativeName>
    </domain>
    <domain>
        <recommendedName>
            <fullName evidence="3">Phosphopantothenate--cysteine ligase</fullName>
            <ecNumber evidence="3">6.3.2.5</ecNumber>
        </recommendedName>
        <alternativeName>
            <fullName evidence="3">CoaB</fullName>
        </alternativeName>
        <alternativeName>
            <fullName evidence="3">Phosphopantothenoylcysteine synthetase</fullName>
            <shortName evidence="3">PPC synthetase</shortName>
            <shortName evidence="3">PPC-S</shortName>
        </alternativeName>
    </domain>
</protein>
<dbReference type="SUPFAM" id="SSF52507">
    <property type="entry name" value="Homo-oligomeric flavin-containing Cys decarboxylases, HFCD"/>
    <property type="match status" value="1"/>
</dbReference>
<dbReference type="PANTHER" id="PTHR14359:SF6">
    <property type="entry name" value="PHOSPHOPANTOTHENOYLCYSTEINE DECARBOXYLASE"/>
    <property type="match status" value="1"/>
</dbReference>
<organism evidence="7 8">
    <name type="scientific">Ileibacterium valens</name>
    <dbReference type="NCBI Taxonomy" id="1862668"/>
    <lineage>
        <taxon>Bacteria</taxon>
        <taxon>Bacillati</taxon>
        <taxon>Bacillota</taxon>
        <taxon>Erysipelotrichia</taxon>
        <taxon>Erysipelotrichales</taxon>
        <taxon>Erysipelotrichaceae</taxon>
        <taxon>Ileibacterium</taxon>
    </lineage>
</organism>
<sequence>MKKKNILIAVSGGIAAYKICDLVSKLSRLDVNLEIMMTAHAKEFVAPATFEALIHKPVHSDMFHDEGRDAIPHINLAKWADLILCAPATANLIAKMTTGLADDLVSSTLLAATCPILICPAMNTHMLENPVTQRNLKIAAEFGWHILDPAYGRLACIDQGKGRLPETPELIEAIFSVLDQKSEDESLKVSDADEFKPLKTLKVLVSAGPTQEPLDPVRFISNHSSGKQGYAIAAQARDMGADVVLVSGPVSLDPLPDVKMVSIHSAIDMEKAVLKEAADADFIIMAAAVADYRPKASADQKIKKSDDHLIVEFVRNPDILKKLGEIKTPSQVLCGFAMETQNLDENAREKLEKKNCDLLIANNLSTKGAGFQTDTNIVSLLKKDSIEHLPKMDKKELGKRILEEMLAIKKGEK</sequence>
<comment type="pathway">
    <text evidence="3 4">Cofactor biosynthesis; coenzyme A biosynthesis; CoA from (R)-pantothenate: step 3/5.</text>
</comment>
<keyword evidence="2 3" id="KW-0456">Lyase</keyword>
<evidence type="ECO:0000256" key="4">
    <source>
        <dbReference type="RuleBase" id="RU364078"/>
    </source>
</evidence>
<dbReference type="GO" id="GO:0015937">
    <property type="term" value="P:coenzyme A biosynthetic process"/>
    <property type="evidence" value="ECO:0007669"/>
    <property type="project" value="UniProtKB-UniRule"/>
</dbReference>
<comment type="caution">
    <text evidence="3">Lacks conserved residue(s) required for the propagation of feature annotation.</text>
</comment>
<dbReference type="Proteomes" id="UP000186341">
    <property type="component" value="Unassembled WGS sequence"/>
</dbReference>
<evidence type="ECO:0000256" key="3">
    <source>
        <dbReference type="HAMAP-Rule" id="MF_02225"/>
    </source>
</evidence>
<comment type="catalytic activity">
    <reaction evidence="3 4">
        <text>(R)-4'-phosphopantothenate + L-cysteine + CTP = N-[(R)-4-phosphopantothenoyl]-L-cysteine + CMP + diphosphate + H(+)</text>
        <dbReference type="Rhea" id="RHEA:19397"/>
        <dbReference type="ChEBI" id="CHEBI:10986"/>
        <dbReference type="ChEBI" id="CHEBI:15378"/>
        <dbReference type="ChEBI" id="CHEBI:33019"/>
        <dbReference type="ChEBI" id="CHEBI:35235"/>
        <dbReference type="ChEBI" id="CHEBI:37563"/>
        <dbReference type="ChEBI" id="CHEBI:59458"/>
        <dbReference type="ChEBI" id="CHEBI:60377"/>
        <dbReference type="EC" id="6.3.2.5"/>
    </reaction>
</comment>
<feature type="active site" description="Proton donor" evidence="3">
    <location>
        <position position="156"/>
    </location>
</feature>
<comment type="similarity">
    <text evidence="3 4">In the C-terminal section; belongs to the PPC synthetase family.</text>
</comment>
<keyword evidence="3 4" id="KW-0436">Ligase</keyword>
<feature type="binding site" evidence="3">
    <location>
        <position position="354"/>
    </location>
    <ligand>
        <name>CTP</name>
        <dbReference type="ChEBI" id="CHEBI:37563"/>
    </ligand>
</feature>
<dbReference type="EC" id="6.3.2.5" evidence="3"/>
<dbReference type="HAMAP" id="MF_02225">
    <property type="entry name" value="CoaBC"/>
    <property type="match status" value="1"/>
</dbReference>
<dbReference type="GO" id="GO:0004633">
    <property type="term" value="F:phosphopantothenoylcysteine decarboxylase activity"/>
    <property type="evidence" value="ECO:0007669"/>
    <property type="project" value="UniProtKB-UniRule"/>
</dbReference>
<dbReference type="EMBL" id="MPJW01000136">
    <property type="protein sequence ID" value="OLU39394.1"/>
    <property type="molecule type" value="Genomic_DNA"/>
</dbReference>
<comment type="function">
    <text evidence="4">Catalyzes two steps in the biosynthesis of coenzyme A. In the first step cysteine is conjugated to 4'-phosphopantothenate to form 4-phosphopantothenoylcysteine, in the latter compound is decarboxylated to form 4'-phosphopantotheine.</text>
</comment>
<feature type="binding site" evidence="3">
    <location>
        <position position="350"/>
    </location>
    <ligand>
        <name>CTP</name>
        <dbReference type="ChEBI" id="CHEBI:37563"/>
    </ligand>
</feature>
<dbReference type="UniPathway" id="UPA00241">
    <property type="reaction ID" value="UER00353"/>
</dbReference>